<comment type="domain">
    <text evidence="8">The N-terminal region contains the highly conserved SGGXDS motif, predicted to be a P-loop motif involved in ATP binding.</text>
</comment>
<proteinExistence type="inferred from homology"/>
<keyword evidence="6 8" id="KW-0067">ATP-binding</keyword>
<evidence type="ECO:0000256" key="2">
    <source>
        <dbReference type="ARBA" id="ARBA00022490"/>
    </source>
</evidence>
<dbReference type="GO" id="GO:0032267">
    <property type="term" value="F:tRNA(Ile)-lysidine synthase activity"/>
    <property type="evidence" value="ECO:0007669"/>
    <property type="project" value="UniProtKB-EC"/>
</dbReference>
<gene>
    <name evidence="8" type="primary">tilS</name>
    <name evidence="10" type="ORF">J2Z22_004339</name>
</gene>
<dbReference type="Proteomes" id="UP001248709">
    <property type="component" value="Unassembled WGS sequence"/>
</dbReference>
<dbReference type="SUPFAM" id="SSF52402">
    <property type="entry name" value="Adenine nucleotide alpha hydrolases-like"/>
    <property type="match status" value="1"/>
</dbReference>
<dbReference type="NCBIfam" id="TIGR02433">
    <property type="entry name" value="lysidine_TilS_C"/>
    <property type="match status" value="1"/>
</dbReference>
<dbReference type="SUPFAM" id="SSF56037">
    <property type="entry name" value="PheT/TilS domain"/>
    <property type="match status" value="1"/>
</dbReference>
<feature type="binding site" evidence="8">
    <location>
        <begin position="60"/>
        <end position="65"/>
    </location>
    <ligand>
        <name>ATP</name>
        <dbReference type="ChEBI" id="CHEBI:30616"/>
    </ligand>
</feature>
<comment type="similarity">
    <text evidence="8">Belongs to the tRNA(Ile)-lysidine synthase family.</text>
</comment>
<keyword evidence="4 8" id="KW-0819">tRNA processing</keyword>
<dbReference type="InterPro" id="IPR012094">
    <property type="entry name" value="tRNA_Ile_lys_synt"/>
</dbReference>
<evidence type="ECO:0000256" key="4">
    <source>
        <dbReference type="ARBA" id="ARBA00022694"/>
    </source>
</evidence>
<dbReference type="NCBIfam" id="TIGR02432">
    <property type="entry name" value="lysidine_TilS_N"/>
    <property type="match status" value="1"/>
</dbReference>
<dbReference type="CDD" id="cd01992">
    <property type="entry name" value="TilS_N"/>
    <property type="match status" value="1"/>
</dbReference>
<dbReference type="InterPro" id="IPR012795">
    <property type="entry name" value="tRNA_Ile_lys_synt_N"/>
</dbReference>
<accession>A0ABU3HE42</accession>
<dbReference type="PANTHER" id="PTHR43033">
    <property type="entry name" value="TRNA(ILE)-LYSIDINE SYNTHASE-RELATED"/>
    <property type="match status" value="1"/>
</dbReference>
<keyword evidence="3 8" id="KW-0436">Ligase</keyword>
<evidence type="ECO:0000256" key="1">
    <source>
        <dbReference type="ARBA" id="ARBA00004496"/>
    </source>
</evidence>
<dbReference type="PANTHER" id="PTHR43033:SF1">
    <property type="entry name" value="TRNA(ILE)-LYSIDINE SYNTHASE-RELATED"/>
    <property type="match status" value="1"/>
</dbReference>
<dbReference type="InterPro" id="IPR014729">
    <property type="entry name" value="Rossmann-like_a/b/a_fold"/>
</dbReference>
<dbReference type="Pfam" id="PF01171">
    <property type="entry name" value="ATP_bind_3"/>
    <property type="match status" value="1"/>
</dbReference>
<dbReference type="SMART" id="SM00977">
    <property type="entry name" value="TilS_C"/>
    <property type="match status" value="1"/>
</dbReference>
<reference evidence="10 11" key="1">
    <citation type="submission" date="2023-07" db="EMBL/GenBank/DDBJ databases">
        <title>Genomic Encyclopedia of Type Strains, Phase IV (KMG-IV): sequencing the most valuable type-strain genomes for metagenomic binning, comparative biology and taxonomic classification.</title>
        <authorList>
            <person name="Goeker M."/>
        </authorList>
    </citation>
    <scope>NUCLEOTIDE SEQUENCE [LARGE SCALE GENOMIC DNA]</scope>
    <source>
        <strain evidence="10 11">T98</strain>
    </source>
</reference>
<evidence type="ECO:0000256" key="3">
    <source>
        <dbReference type="ARBA" id="ARBA00022598"/>
    </source>
</evidence>
<comment type="catalytic activity">
    <reaction evidence="7 8">
        <text>cytidine(34) in tRNA(Ile2) + L-lysine + ATP = lysidine(34) in tRNA(Ile2) + AMP + diphosphate + H(+)</text>
        <dbReference type="Rhea" id="RHEA:43744"/>
        <dbReference type="Rhea" id="RHEA-COMP:10625"/>
        <dbReference type="Rhea" id="RHEA-COMP:10670"/>
        <dbReference type="ChEBI" id="CHEBI:15378"/>
        <dbReference type="ChEBI" id="CHEBI:30616"/>
        <dbReference type="ChEBI" id="CHEBI:32551"/>
        <dbReference type="ChEBI" id="CHEBI:33019"/>
        <dbReference type="ChEBI" id="CHEBI:82748"/>
        <dbReference type="ChEBI" id="CHEBI:83665"/>
        <dbReference type="ChEBI" id="CHEBI:456215"/>
        <dbReference type="EC" id="6.3.4.19"/>
    </reaction>
</comment>
<dbReference type="InterPro" id="IPR012796">
    <property type="entry name" value="Lysidine-tRNA-synth_C"/>
</dbReference>
<comment type="caution">
    <text evidence="10">The sequence shown here is derived from an EMBL/GenBank/DDBJ whole genome shotgun (WGS) entry which is preliminary data.</text>
</comment>
<evidence type="ECO:0000256" key="5">
    <source>
        <dbReference type="ARBA" id="ARBA00022741"/>
    </source>
</evidence>
<dbReference type="HAMAP" id="MF_01161">
    <property type="entry name" value="tRNA_Ile_lys_synt"/>
    <property type="match status" value="1"/>
</dbReference>
<evidence type="ECO:0000256" key="6">
    <source>
        <dbReference type="ARBA" id="ARBA00022840"/>
    </source>
</evidence>
<dbReference type="Gene3D" id="3.30.465.60">
    <property type="match status" value="1"/>
</dbReference>
<comment type="function">
    <text evidence="8">Ligates lysine onto the cytidine present at position 34 of the AUA codon-specific tRNA(Ile) that contains the anticodon CAU, in an ATP-dependent manner. Cytidine is converted to lysidine, thus changing the amino acid specificity of the tRNA from methionine to isoleucine.</text>
</comment>
<dbReference type="Gene3D" id="3.40.50.620">
    <property type="entry name" value="HUPs"/>
    <property type="match status" value="1"/>
</dbReference>
<evidence type="ECO:0000256" key="8">
    <source>
        <dbReference type="HAMAP-Rule" id="MF_01161"/>
    </source>
</evidence>
<feature type="domain" description="Lysidine-tRNA(Ile) synthetase C-terminal" evidence="9">
    <location>
        <begin position="424"/>
        <end position="497"/>
    </location>
</feature>
<sequence length="502" mass="55992">MIIHTDGMPIHAVIQPREAAAGQERKPDMVEWNELVESVMEAAAEHGLWRPGDAIVVAVSGGPDSVALLHVLHEISRSRMPLTLICAHVNHGFRAESAQEAELVRRMAEELGIPFELAEFDIPSFMKESGLGPQEAAREKRYRFLIDTARRHGARSVALAHHAGDQAETVLMRLLRGSGLPGLAGMRFKRTEKNVELIRPFLRINKAALVDACRRRGYPYAEDPSNAQTKYRRNAVRLEVLPFLLGYSPRLDRSLTQLAEIAGAENDFMEEAAAGCFAEIVRQEQGKYTLRREAFAAVPSALQRRLIKLILNYLSADTPETDFPKIEAVRRGILQDMPTAWSLDLGRGLTCLRQYNTIYFLSAPLDHQASYAYRLPSPQPRLELEEIGKALVMTLAESENEAISRRVAGRLSARFDYNELVFPLTIRSRLPGDTIKVMGLNGSKKVKDIYIDDKIPSTERSRIPLVCDGLGNIVWIPGIRRSVHAAVGDHTASVLLLSLEDL</sequence>
<evidence type="ECO:0000313" key="11">
    <source>
        <dbReference type="Proteomes" id="UP001248709"/>
    </source>
</evidence>
<keyword evidence="2 8" id="KW-0963">Cytoplasm</keyword>
<keyword evidence="11" id="KW-1185">Reference proteome</keyword>
<evidence type="ECO:0000259" key="9">
    <source>
        <dbReference type="SMART" id="SM00977"/>
    </source>
</evidence>
<comment type="subcellular location">
    <subcellularLocation>
        <location evidence="1 8">Cytoplasm</location>
    </subcellularLocation>
</comment>
<dbReference type="InterPro" id="IPR011063">
    <property type="entry name" value="TilS/TtcA_N"/>
</dbReference>
<keyword evidence="5 8" id="KW-0547">Nucleotide-binding</keyword>
<dbReference type="EC" id="6.3.4.19" evidence="8"/>
<dbReference type="SUPFAM" id="SSF82829">
    <property type="entry name" value="MesJ substrate recognition domain-like"/>
    <property type="match status" value="1"/>
</dbReference>
<evidence type="ECO:0000256" key="7">
    <source>
        <dbReference type="ARBA" id="ARBA00048539"/>
    </source>
</evidence>
<evidence type="ECO:0000313" key="10">
    <source>
        <dbReference type="EMBL" id="MDT3428746.1"/>
    </source>
</evidence>
<protein>
    <recommendedName>
        <fullName evidence="8">tRNA(Ile)-lysidine synthase</fullName>
        <ecNumber evidence="8">6.3.4.19</ecNumber>
    </recommendedName>
    <alternativeName>
        <fullName evidence="8">tRNA(Ile)-2-lysyl-cytidine synthase</fullName>
    </alternativeName>
    <alternativeName>
        <fullName evidence="8">tRNA(Ile)-lysidine synthetase</fullName>
    </alternativeName>
</protein>
<name>A0ABU3HE42_9BACL</name>
<organism evidence="10 11">
    <name type="scientific">Paenibacillus forsythiae</name>
    <dbReference type="NCBI Taxonomy" id="365616"/>
    <lineage>
        <taxon>Bacteria</taxon>
        <taxon>Bacillati</taxon>
        <taxon>Bacillota</taxon>
        <taxon>Bacilli</taxon>
        <taxon>Bacillales</taxon>
        <taxon>Paenibacillaceae</taxon>
        <taxon>Paenibacillus</taxon>
    </lineage>
</organism>
<dbReference type="EMBL" id="JAUSUY010000026">
    <property type="protein sequence ID" value="MDT3428746.1"/>
    <property type="molecule type" value="Genomic_DNA"/>
</dbReference>
<dbReference type="Pfam" id="PF11734">
    <property type="entry name" value="TilS_C"/>
    <property type="match status" value="1"/>
</dbReference>